<dbReference type="FunFam" id="3.40.50.300:FF:000133">
    <property type="entry name" value="Spermidine/putrescine import ATP-binding protein PotA"/>
    <property type="match status" value="1"/>
</dbReference>
<reference evidence="6 7" key="1">
    <citation type="journal article" date="2006" name="Genome Biol.">
        <title>The genome of Rhizobium leguminosarum has recognizable core and accessory components.</title>
        <authorList>
            <person name="Young J.W."/>
            <person name="Crossman L.C."/>
            <person name="Johnston A.W.B."/>
            <person name="Thomson N.R."/>
            <person name="Ghazoui Z.F."/>
            <person name="Hull K.H."/>
            <person name="Wexler M."/>
            <person name="Curson A.R.J."/>
            <person name="Todd J.D."/>
            <person name="Poole P.S."/>
            <person name="Mauchline T.H."/>
            <person name="East A.K."/>
            <person name="Quail M.A."/>
            <person name="Churcher C."/>
            <person name="Arrowsmith C."/>
            <person name="Cherevach A."/>
            <person name="Chillingworth T."/>
            <person name="Clarke K."/>
            <person name="Cronin A."/>
            <person name="Davis P."/>
            <person name="Fraser A."/>
            <person name="Hance Z."/>
            <person name="Hauser H."/>
            <person name="Jagels K."/>
            <person name="Moule S."/>
            <person name="Mungall K."/>
            <person name="Norbertczak H."/>
            <person name="Rabbinowitsch E."/>
            <person name="Sanders M."/>
            <person name="Simmonds M."/>
            <person name="Whitehead S."/>
            <person name="Parkhill J."/>
        </authorList>
    </citation>
    <scope>NUCLEOTIDE SEQUENCE [LARGE SCALE GENOMIC DNA]</scope>
    <source>
        <strain evidence="7">DSM 114642 / LMG 32736 / 3841</strain>
    </source>
</reference>
<dbReference type="EMBL" id="AM236080">
    <property type="protein sequence ID" value="CAK09936.1"/>
    <property type="molecule type" value="Genomic_DNA"/>
</dbReference>
<dbReference type="Pfam" id="PF08402">
    <property type="entry name" value="TOBE_2"/>
    <property type="match status" value="1"/>
</dbReference>
<evidence type="ECO:0000259" key="5">
    <source>
        <dbReference type="PROSITE" id="PS50893"/>
    </source>
</evidence>
<dbReference type="GO" id="GO:0022857">
    <property type="term" value="F:transmembrane transporter activity"/>
    <property type="evidence" value="ECO:0007669"/>
    <property type="project" value="InterPro"/>
</dbReference>
<dbReference type="GO" id="GO:0015847">
    <property type="term" value="P:putrescine transport"/>
    <property type="evidence" value="ECO:0007669"/>
    <property type="project" value="UniProtKB-ARBA"/>
</dbReference>
<dbReference type="InterPro" id="IPR012340">
    <property type="entry name" value="NA-bd_OB-fold"/>
</dbReference>
<dbReference type="InterPro" id="IPR013611">
    <property type="entry name" value="Transp-assoc_OB_typ2"/>
</dbReference>
<dbReference type="Pfam" id="PF00005">
    <property type="entry name" value="ABC_tran"/>
    <property type="match status" value="1"/>
</dbReference>
<keyword evidence="4 6" id="KW-0067">ATP-binding</keyword>
<dbReference type="GO" id="GO:0043190">
    <property type="term" value="C:ATP-binding cassette (ABC) transporter complex"/>
    <property type="evidence" value="ECO:0007669"/>
    <property type="project" value="InterPro"/>
</dbReference>
<keyword evidence="3" id="KW-0547">Nucleotide-binding</keyword>
<dbReference type="PROSITE" id="PS50893">
    <property type="entry name" value="ABC_TRANSPORTER_2"/>
    <property type="match status" value="1"/>
</dbReference>
<evidence type="ECO:0000256" key="3">
    <source>
        <dbReference type="ARBA" id="ARBA00022741"/>
    </source>
</evidence>
<dbReference type="PANTHER" id="PTHR42781:SF4">
    <property type="entry name" value="SPERMIDINE_PUTRESCINE IMPORT ATP-BINDING PROTEIN POTA"/>
    <property type="match status" value="1"/>
</dbReference>
<dbReference type="AlphaFoldDB" id="Q1MAU9"/>
<dbReference type="Gene3D" id="2.40.50.140">
    <property type="entry name" value="Nucleic acid-binding proteins"/>
    <property type="match status" value="1"/>
</dbReference>
<feature type="domain" description="ABC transporter" evidence="5">
    <location>
        <begin position="25"/>
        <end position="255"/>
    </location>
</feature>
<keyword evidence="2" id="KW-0813">Transport</keyword>
<evidence type="ECO:0000313" key="6">
    <source>
        <dbReference type="EMBL" id="CAK09936.1"/>
    </source>
</evidence>
<comment type="similarity">
    <text evidence="1">Belongs to the ABC transporter superfamily.</text>
</comment>
<dbReference type="eggNOG" id="COG3842">
    <property type="taxonomic scope" value="Bacteria"/>
</dbReference>
<dbReference type="KEGG" id="rle:RL4451"/>
<sequence length="374" mass="40232">MSSASTLSSVRVCFVHEDNTMNSAVEFQGVSKRFGETVALGDISFSVNPGETIALLGPSGCGKTTILRLIAGFERPDKGSILIDGEPMAGLKPYQRNVGLLFQHYALFPHMTVEQNIGYGLRHRNHPPGQIPRRIAEMLELVRLVGFGQRRPHQLSGGQQQRVALARALATHPSLVLLDEPLSALDAKLRHELRTELKDVLAAVGSTAIVVTHDQEEAMSLGERIFVMNRGAIMQSGRPDDVYWRPDSRFVADFMGRTNWIHGSISAAGGTAGKFRSESGWEFPVVSTGSLSGAAEICVRPESVEISSGAPAAGAMSGRVADVVTLGAFRHVVLDLASGDRIISACPNRPDIAFARGQEISVSIPPEACVLFAR</sequence>
<dbReference type="PROSITE" id="PS00211">
    <property type="entry name" value="ABC_TRANSPORTER_1"/>
    <property type="match status" value="1"/>
</dbReference>
<keyword evidence="7" id="KW-1185">Reference proteome</keyword>
<proteinExistence type="inferred from homology"/>
<evidence type="ECO:0000256" key="1">
    <source>
        <dbReference type="ARBA" id="ARBA00005417"/>
    </source>
</evidence>
<dbReference type="Gene3D" id="3.40.50.300">
    <property type="entry name" value="P-loop containing nucleotide triphosphate hydrolases"/>
    <property type="match status" value="1"/>
</dbReference>
<dbReference type="InterPro" id="IPR017871">
    <property type="entry name" value="ABC_transporter-like_CS"/>
</dbReference>
<dbReference type="InterPro" id="IPR003439">
    <property type="entry name" value="ABC_transporter-like_ATP-bd"/>
</dbReference>
<protein>
    <submittedName>
        <fullName evidence="6">ATP-binding component of ABC transport</fullName>
    </submittedName>
</protein>
<dbReference type="InterPro" id="IPR008995">
    <property type="entry name" value="Mo/tungstate-bd_C_term_dom"/>
</dbReference>
<dbReference type="InterPro" id="IPR003593">
    <property type="entry name" value="AAA+_ATPase"/>
</dbReference>
<gene>
    <name evidence="6" type="ordered locus">RL4451</name>
</gene>
<dbReference type="InterPro" id="IPR027417">
    <property type="entry name" value="P-loop_NTPase"/>
</dbReference>
<dbReference type="SUPFAM" id="SSF52540">
    <property type="entry name" value="P-loop containing nucleoside triphosphate hydrolases"/>
    <property type="match status" value="1"/>
</dbReference>
<accession>Q1MAU9</accession>
<dbReference type="GO" id="GO:0016887">
    <property type="term" value="F:ATP hydrolysis activity"/>
    <property type="evidence" value="ECO:0007669"/>
    <property type="project" value="InterPro"/>
</dbReference>
<evidence type="ECO:0000256" key="2">
    <source>
        <dbReference type="ARBA" id="ARBA00022448"/>
    </source>
</evidence>
<dbReference type="HOGENOM" id="CLU_000604_1_1_5"/>
<evidence type="ECO:0000256" key="4">
    <source>
        <dbReference type="ARBA" id="ARBA00022840"/>
    </source>
</evidence>
<dbReference type="InterPro" id="IPR050093">
    <property type="entry name" value="ABC_SmlMolc_Importer"/>
</dbReference>
<dbReference type="Gene3D" id="2.40.50.100">
    <property type="match status" value="1"/>
</dbReference>
<dbReference type="SUPFAM" id="SSF50331">
    <property type="entry name" value="MOP-like"/>
    <property type="match status" value="1"/>
</dbReference>
<dbReference type="EnsemblBacteria" id="CAK09936">
    <property type="protein sequence ID" value="CAK09936"/>
    <property type="gene ID" value="RL4451"/>
</dbReference>
<dbReference type="GO" id="GO:0005524">
    <property type="term" value="F:ATP binding"/>
    <property type="evidence" value="ECO:0007669"/>
    <property type="project" value="UniProtKB-KW"/>
</dbReference>
<evidence type="ECO:0000313" key="7">
    <source>
        <dbReference type="Proteomes" id="UP000006575"/>
    </source>
</evidence>
<name>Q1MAU9_RHIJ3</name>
<dbReference type="PANTHER" id="PTHR42781">
    <property type="entry name" value="SPERMIDINE/PUTRESCINE IMPORT ATP-BINDING PROTEIN POTA"/>
    <property type="match status" value="1"/>
</dbReference>
<organism evidence="6 7">
    <name type="scientific">Rhizobium johnstonii (strain DSM 114642 / LMG 32736 / 3841)</name>
    <name type="common">Rhizobium leguminosarum bv. viciae</name>
    <dbReference type="NCBI Taxonomy" id="216596"/>
    <lineage>
        <taxon>Bacteria</taxon>
        <taxon>Pseudomonadati</taxon>
        <taxon>Pseudomonadota</taxon>
        <taxon>Alphaproteobacteria</taxon>
        <taxon>Hyphomicrobiales</taxon>
        <taxon>Rhizobiaceae</taxon>
        <taxon>Rhizobium/Agrobacterium group</taxon>
        <taxon>Rhizobium</taxon>
        <taxon>Rhizobium johnstonii</taxon>
    </lineage>
</organism>
<dbReference type="SMART" id="SM00382">
    <property type="entry name" value="AAA"/>
    <property type="match status" value="1"/>
</dbReference>
<dbReference type="Proteomes" id="UP000006575">
    <property type="component" value="Chromosome"/>
</dbReference>